<keyword evidence="1" id="KW-0732">Signal</keyword>
<dbReference type="EMBL" id="JAKLTN010000002">
    <property type="protein sequence ID" value="MCG2578161.1"/>
    <property type="molecule type" value="Genomic_DNA"/>
</dbReference>
<gene>
    <name evidence="2" type="ORF">LZ012_14290</name>
</gene>
<dbReference type="RefSeq" id="WP_275711490.1">
    <property type="nucleotide sequence ID" value="NZ_JAKLTN010000002.1"/>
</dbReference>
<comment type="caution">
    <text evidence="2">The sequence shown here is derived from an EMBL/GenBank/DDBJ whole genome shotgun (WGS) entry which is preliminary data.</text>
</comment>
<evidence type="ECO:0000313" key="2">
    <source>
        <dbReference type="EMBL" id="MCG2578161.1"/>
    </source>
</evidence>
<evidence type="ECO:0000313" key="3">
    <source>
        <dbReference type="Proteomes" id="UP001165384"/>
    </source>
</evidence>
<keyword evidence="3" id="KW-1185">Reference proteome</keyword>
<proteinExistence type="predicted"/>
<organism evidence="2 3">
    <name type="scientific">Dechloromonas hankyongensis</name>
    <dbReference type="NCBI Taxonomy" id="2908002"/>
    <lineage>
        <taxon>Bacteria</taxon>
        <taxon>Pseudomonadati</taxon>
        <taxon>Pseudomonadota</taxon>
        <taxon>Betaproteobacteria</taxon>
        <taxon>Rhodocyclales</taxon>
        <taxon>Azonexaceae</taxon>
        <taxon>Dechloromonas</taxon>
    </lineage>
</organism>
<sequence>MHQSIAGRLSLACLVLWLVSGNAAWAQVSDKLPPSPDYLGEIRRGVDGRLVARPEAAVAVQALVPATMIVGPGEKVASVTEAAKLARDGEVIEIRPGLYRGQPAIWTQNNLLIRGSGERPIMVADGKSAEDKAIWVVRGGKVRIENIEFRGARVADLNGAGIRFEKGSLTVRRCAFFDNEMGILTASAPELLEVLDSEFGDAPRHKGSLHHLLYVGTISKFILRGSRFSNGYLGHLVKSRARENHILYNMLVDGAGGKASYELEFPNGGIAYVIGNTIGQSAGTDNPRMVSYGAEGARWPENALYMAHNTLINDAYAGTFVSVWTEKLGVPAEVWLLNNLTVGAGDMPRPAQGRFDGNRSVGRSELVDYGGVPLKLTNLSPLRGAVRPPGQAPGMELLPDAEFIFPAGTRQVHPASSLVPGAFQ</sequence>
<feature type="signal peptide" evidence="1">
    <location>
        <begin position="1"/>
        <end position="26"/>
    </location>
</feature>
<dbReference type="InterPro" id="IPR012334">
    <property type="entry name" value="Pectin_lyas_fold"/>
</dbReference>
<name>A0ABS9K4Q4_9RHOO</name>
<protein>
    <recommendedName>
        <fullName evidence="4">Right handed beta helix domain-containing protein</fullName>
    </recommendedName>
</protein>
<feature type="chain" id="PRO_5047528606" description="Right handed beta helix domain-containing protein" evidence="1">
    <location>
        <begin position="27"/>
        <end position="424"/>
    </location>
</feature>
<evidence type="ECO:0008006" key="4">
    <source>
        <dbReference type="Google" id="ProtNLM"/>
    </source>
</evidence>
<accession>A0ABS9K4Q4</accession>
<reference evidence="2" key="1">
    <citation type="submission" date="2022-01" db="EMBL/GenBank/DDBJ databases">
        <authorList>
            <person name="Jo J.-H."/>
            <person name="Im W.-T."/>
        </authorList>
    </citation>
    <scope>NUCLEOTIDE SEQUENCE</scope>
    <source>
        <strain evidence="2">XY25</strain>
    </source>
</reference>
<dbReference type="Gene3D" id="2.160.20.10">
    <property type="entry name" value="Single-stranded right-handed beta-helix, Pectin lyase-like"/>
    <property type="match status" value="1"/>
</dbReference>
<dbReference type="InterPro" id="IPR011050">
    <property type="entry name" value="Pectin_lyase_fold/virulence"/>
</dbReference>
<evidence type="ECO:0000256" key="1">
    <source>
        <dbReference type="SAM" id="SignalP"/>
    </source>
</evidence>
<dbReference type="Proteomes" id="UP001165384">
    <property type="component" value="Unassembled WGS sequence"/>
</dbReference>
<dbReference type="SUPFAM" id="SSF51126">
    <property type="entry name" value="Pectin lyase-like"/>
    <property type="match status" value="1"/>
</dbReference>